<dbReference type="AlphaFoldDB" id="A0A2W5V8W8"/>
<reference evidence="1 2" key="1">
    <citation type="submission" date="2017-08" db="EMBL/GenBank/DDBJ databases">
        <title>Infants hospitalized years apart are colonized by the same room-sourced microbial strains.</title>
        <authorList>
            <person name="Brooks B."/>
            <person name="Olm M.R."/>
            <person name="Firek B.A."/>
            <person name="Baker R."/>
            <person name="Thomas B.C."/>
            <person name="Morowitz M.J."/>
            <person name="Banfield J.F."/>
        </authorList>
    </citation>
    <scope>NUCLEOTIDE SEQUENCE [LARGE SCALE GENOMIC DNA]</scope>
    <source>
        <strain evidence="1">S2_003_000_R2_14</strain>
    </source>
</reference>
<organism evidence="1 2">
    <name type="scientific">Archangium gephyra</name>
    <dbReference type="NCBI Taxonomy" id="48"/>
    <lineage>
        <taxon>Bacteria</taxon>
        <taxon>Pseudomonadati</taxon>
        <taxon>Myxococcota</taxon>
        <taxon>Myxococcia</taxon>
        <taxon>Myxococcales</taxon>
        <taxon>Cystobacterineae</taxon>
        <taxon>Archangiaceae</taxon>
        <taxon>Archangium</taxon>
    </lineage>
</organism>
<dbReference type="InterPro" id="IPR013325">
    <property type="entry name" value="RNA_pol_sigma_r2"/>
</dbReference>
<evidence type="ECO:0000313" key="1">
    <source>
        <dbReference type="EMBL" id="PZR06611.1"/>
    </source>
</evidence>
<dbReference type="SUPFAM" id="SSF88946">
    <property type="entry name" value="Sigma2 domain of RNA polymerase sigma factors"/>
    <property type="match status" value="1"/>
</dbReference>
<evidence type="ECO:0008006" key="3">
    <source>
        <dbReference type="Google" id="ProtNLM"/>
    </source>
</evidence>
<dbReference type="GO" id="GO:0003700">
    <property type="term" value="F:DNA-binding transcription factor activity"/>
    <property type="evidence" value="ECO:0007669"/>
    <property type="project" value="InterPro"/>
</dbReference>
<dbReference type="EMBL" id="QFQP01000037">
    <property type="protein sequence ID" value="PZR06611.1"/>
    <property type="molecule type" value="Genomic_DNA"/>
</dbReference>
<dbReference type="Gene3D" id="1.10.1740.10">
    <property type="match status" value="1"/>
</dbReference>
<comment type="caution">
    <text evidence="1">The sequence shown here is derived from an EMBL/GenBank/DDBJ whole genome shotgun (WGS) entry which is preliminary data.</text>
</comment>
<accession>A0A2W5V8W8</accession>
<dbReference type="GO" id="GO:0006352">
    <property type="term" value="P:DNA-templated transcription initiation"/>
    <property type="evidence" value="ECO:0007669"/>
    <property type="project" value="InterPro"/>
</dbReference>
<proteinExistence type="predicted"/>
<dbReference type="Proteomes" id="UP000249061">
    <property type="component" value="Unassembled WGS sequence"/>
</dbReference>
<protein>
    <recommendedName>
        <fullName evidence="3">RNA polymerase sigma-70 region 2 domain-containing protein</fullName>
    </recommendedName>
</protein>
<name>A0A2W5V8W8_9BACT</name>
<gene>
    <name evidence="1" type="ORF">DI536_30095</name>
</gene>
<sequence>MPEIAQTEHVSTLYRKYGATIYARCRRLTGDDQRAAEATVEAFTRAFPELINATSEAEAVQIIYRACEPAPFLKCG</sequence>
<evidence type="ECO:0000313" key="2">
    <source>
        <dbReference type="Proteomes" id="UP000249061"/>
    </source>
</evidence>